<reference evidence="4" key="1">
    <citation type="submission" date="2013-02" db="EMBL/GenBank/DDBJ databases">
        <authorList>
            <person name="Hughes D."/>
        </authorList>
    </citation>
    <scope>NUCLEOTIDE SEQUENCE</scope>
    <source>
        <strain>Durham</strain>
        <strain evidence="4">NC isolate 2 -- Noor lab</strain>
    </source>
</reference>
<dbReference type="AlphaFoldDB" id="T1GIV1"/>
<evidence type="ECO:0000256" key="1">
    <source>
        <dbReference type="SAM" id="MobiDB-lite"/>
    </source>
</evidence>
<protein>
    <submittedName>
        <fullName evidence="3">Uncharacterized protein</fullName>
    </submittedName>
</protein>
<feature type="region of interest" description="Disordered" evidence="1">
    <location>
        <begin position="141"/>
        <end position="191"/>
    </location>
</feature>
<feature type="signal peptide" evidence="2">
    <location>
        <begin position="1"/>
        <end position="18"/>
    </location>
</feature>
<dbReference type="Proteomes" id="UP000015102">
    <property type="component" value="Unassembled WGS sequence"/>
</dbReference>
<dbReference type="EnsemblMetazoa" id="MESCA003386-RA">
    <property type="protein sequence ID" value="MESCA003386-PA"/>
    <property type="gene ID" value="MESCA003386"/>
</dbReference>
<evidence type="ECO:0000313" key="3">
    <source>
        <dbReference type="EnsemblMetazoa" id="MESCA003386-PA"/>
    </source>
</evidence>
<evidence type="ECO:0000256" key="2">
    <source>
        <dbReference type="SAM" id="SignalP"/>
    </source>
</evidence>
<reference evidence="3" key="2">
    <citation type="submission" date="2015-06" db="UniProtKB">
        <authorList>
            <consortium name="EnsemblMetazoa"/>
        </authorList>
    </citation>
    <scope>IDENTIFICATION</scope>
</reference>
<proteinExistence type="predicted"/>
<keyword evidence="2" id="KW-0732">Signal</keyword>
<evidence type="ECO:0000313" key="4">
    <source>
        <dbReference type="Proteomes" id="UP000015102"/>
    </source>
</evidence>
<keyword evidence="4" id="KW-1185">Reference proteome</keyword>
<feature type="chain" id="PRO_5004588322" evidence="2">
    <location>
        <begin position="19"/>
        <end position="191"/>
    </location>
</feature>
<feature type="compositionally biased region" description="Basic residues" evidence="1">
    <location>
        <begin position="147"/>
        <end position="169"/>
    </location>
</feature>
<name>T1GIV1_MEGSC</name>
<organism evidence="3 4">
    <name type="scientific">Megaselia scalaris</name>
    <name type="common">Humpbacked fly</name>
    <name type="synonym">Phora scalaris</name>
    <dbReference type="NCBI Taxonomy" id="36166"/>
    <lineage>
        <taxon>Eukaryota</taxon>
        <taxon>Metazoa</taxon>
        <taxon>Ecdysozoa</taxon>
        <taxon>Arthropoda</taxon>
        <taxon>Hexapoda</taxon>
        <taxon>Insecta</taxon>
        <taxon>Pterygota</taxon>
        <taxon>Neoptera</taxon>
        <taxon>Endopterygota</taxon>
        <taxon>Diptera</taxon>
        <taxon>Brachycera</taxon>
        <taxon>Muscomorpha</taxon>
        <taxon>Platypezoidea</taxon>
        <taxon>Phoridae</taxon>
        <taxon>Megaseliini</taxon>
        <taxon>Megaselia</taxon>
    </lineage>
</organism>
<dbReference type="EMBL" id="CAQQ02140148">
    <property type="status" value="NOT_ANNOTATED_CDS"/>
    <property type="molecule type" value="Genomic_DNA"/>
</dbReference>
<feature type="compositionally biased region" description="Basic residues" evidence="1">
    <location>
        <begin position="179"/>
        <end position="191"/>
    </location>
</feature>
<accession>T1GIV1</accession>
<dbReference type="HOGENOM" id="CLU_1422998_0_0_1"/>
<sequence>MKLAVLFVGLSLFLAVSARSADDAKALNLLPFIPITNEEYQSLRSLVGKKFTARGIFDKLSTESSRGLFDKFKGSKPLCTVDAGGVNLGTSSSGGGSDGEKGGIFGFFKKKKNKDDTPTSTIPSSSGGDFYDYNYDYESFPVAPPFKKGKGKQTTHKIQRRRPGQRQHVQRQSGDRPNKRQQQRRRTTTTS</sequence>